<reference evidence="4" key="1">
    <citation type="journal article" date="2013" name="Nat. Biotechnol.">
        <title>Draft genome sequence of chickpea (Cicer arietinum) provides a resource for trait improvement.</title>
        <authorList>
            <person name="Varshney R.K."/>
            <person name="Song C."/>
            <person name="Saxena R.K."/>
            <person name="Azam S."/>
            <person name="Yu S."/>
            <person name="Sharpe A.G."/>
            <person name="Cannon S."/>
            <person name="Baek J."/>
            <person name="Rosen B.D."/>
            <person name="Tar'an B."/>
            <person name="Millan T."/>
            <person name="Zhang X."/>
            <person name="Ramsay L.D."/>
            <person name="Iwata A."/>
            <person name="Wang Y."/>
            <person name="Nelson W."/>
            <person name="Farmer A.D."/>
            <person name="Gaur P.M."/>
            <person name="Soderlund C."/>
            <person name="Penmetsa R.V."/>
            <person name="Xu C."/>
            <person name="Bharti A.K."/>
            <person name="He W."/>
            <person name="Winter P."/>
            <person name="Zhao S."/>
            <person name="Hane J.K."/>
            <person name="Carrasquilla-Garcia N."/>
            <person name="Condie J.A."/>
            <person name="Upadhyaya H.D."/>
            <person name="Luo M.C."/>
            <person name="Thudi M."/>
            <person name="Gowda C.L."/>
            <person name="Singh N.P."/>
            <person name="Lichtenzveig J."/>
            <person name="Gali K.K."/>
            <person name="Rubio J."/>
            <person name="Nadarajan N."/>
            <person name="Dolezel J."/>
            <person name="Bansal K.C."/>
            <person name="Xu X."/>
            <person name="Edwards D."/>
            <person name="Zhang G."/>
            <person name="Kahl G."/>
            <person name="Gil J."/>
            <person name="Singh K.B."/>
            <person name="Datta S.K."/>
            <person name="Jackson S.A."/>
            <person name="Wang J."/>
            <person name="Cook D.R."/>
        </authorList>
    </citation>
    <scope>NUCLEOTIDE SEQUENCE [LARGE SCALE GENOMIC DNA]</scope>
    <source>
        <strain evidence="4">cv. CDC Frontier</strain>
    </source>
</reference>
<sequence length="549" mass="61056">MTEPASTPEVAIGIGIGTSPCSVSVWNGSQVEVLKDTINEMIKRSCETFKEHDDDEATILKMKHLIDIIVSDPIVHNASTNFPFLVHALDIKPFHPFIAAFVNKVWRSTNSVELLGKFLVELRQMVETHLKRPVRYVVFTVPVSFSRLQLNRIHRACGMAGLNVFRVMPQPTAVALLYAKQQMQASASIHEDMVSESEKIALIFNMDAAYCDVAVIATSKGKCQIKGLVGSTIGEEDLLGNMMHHLLPDSENMFKKHVHDDKEIKSMAFLRVTIQEAIHQLSSLTSVEVDLNMGDGLKICKVVEREEFEKVNKEVFEKCERLMIQCLQDAKVEVENLNDVIIVGGCCNIPKVKSLVTKICKGKEVYKGMNPLEATLCGAAEAGAIALGNDNPFGDLEMLNFHFTPLAIGIQANGNNFIAVIPRNTSVPTTRRLVFTTIHDNQTAALIVVYEGEGQKAEENHLLGYFKITEIPEAPKGVPEINVCMEIDHKNRLTVITSVEMYGFQQSAIPVIEARMTKFDDDDHGWCGEGLIRSYGDTMDLVTLLRKEQ</sequence>
<dbReference type="FunFam" id="2.60.34.10:FF:000019">
    <property type="entry name" value="Heat shock 70 kDa protein 8"/>
    <property type="match status" value="1"/>
</dbReference>
<dbReference type="InterPro" id="IPR029047">
    <property type="entry name" value="HSP70_peptide-bd_sf"/>
</dbReference>
<comment type="similarity">
    <text evidence="3">Belongs to the heat shock protein 70 family.</text>
</comment>
<dbReference type="Proteomes" id="UP000087171">
    <property type="component" value="Chromosome Ca7"/>
</dbReference>
<evidence type="ECO:0000256" key="1">
    <source>
        <dbReference type="ARBA" id="ARBA00022741"/>
    </source>
</evidence>
<dbReference type="InterPro" id="IPR043129">
    <property type="entry name" value="ATPase_NBD"/>
</dbReference>
<reference evidence="5" key="2">
    <citation type="submission" date="2025-08" db="UniProtKB">
        <authorList>
            <consortium name="RefSeq"/>
        </authorList>
    </citation>
    <scope>IDENTIFICATION</scope>
    <source>
        <tissue evidence="5">Etiolated seedlings</tissue>
    </source>
</reference>
<keyword evidence="1 3" id="KW-0547">Nucleotide-binding</keyword>
<dbReference type="Gene3D" id="2.60.34.10">
    <property type="entry name" value="Substrate Binding Domain Of DNAk, Chain A, domain 1"/>
    <property type="match status" value="1"/>
</dbReference>
<keyword evidence="4" id="KW-1185">Reference proteome</keyword>
<dbReference type="Gene3D" id="3.90.640.10">
    <property type="entry name" value="Actin, Chain A, domain 4"/>
    <property type="match status" value="1"/>
</dbReference>
<proteinExistence type="inferred from homology"/>
<dbReference type="PANTHER" id="PTHR19375">
    <property type="entry name" value="HEAT SHOCK PROTEIN 70KDA"/>
    <property type="match status" value="1"/>
</dbReference>
<evidence type="ECO:0000256" key="2">
    <source>
        <dbReference type="ARBA" id="ARBA00022840"/>
    </source>
</evidence>
<evidence type="ECO:0000256" key="3">
    <source>
        <dbReference type="RuleBase" id="RU003322"/>
    </source>
</evidence>
<name>A0A1S2YQQ4_CICAR</name>
<gene>
    <name evidence="5" type="primary">LOC101489873</name>
</gene>
<evidence type="ECO:0000313" key="4">
    <source>
        <dbReference type="Proteomes" id="UP000087171"/>
    </source>
</evidence>
<dbReference type="Gene3D" id="3.30.420.40">
    <property type="match status" value="2"/>
</dbReference>
<dbReference type="GeneID" id="101489873"/>
<dbReference type="OrthoDB" id="1421792at2759"/>
<dbReference type="Pfam" id="PF00012">
    <property type="entry name" value="HSP70"/>
    <property type="match status" value="1"/>
</dbReference>
<dbReference type="PRINTS" id="PR00301">
    <property type="entry name" value="HEATSHOCK70"/>
</dbReference>
<dbReference type="eggNOG" id="KOG0101">
    <property type="taxonomic scope" value="Eukaryota"/>
</dbReference>
<organism evidence="4 5">
    <name type="scientific">Cicer arietinum</name>
    <name type="common">Chickpea</name>
    <name type="synonym">Garbanzo</name>
    <dbReference type="NCBI Taxonomy" id="3827"/>
    <lineage>
        <taxon>Eukaryota</taxon>
        <taxon>Viridiplantae</taxon>
        <taxon>Streptophyta</taxon>
        <taxon>Embryophyta</taxon>
        <taxon>Tracheophyta</taxon>
        <taxon>Spermatophyta</taxon>
        <taxon>Magnoliopsida</taxon>
        <taxon>eudicotyledons</taxon>
        <taxon>Gunneridae</taxon>
        <taxon>Pentapetalae</taxon>
        <taxon>rosids</taxon>
        <taxon>fabids</taxon>
        <taxon>Fabales</taxon>
        <taxon>Fabaceae</taxon>
        <taxon>Papilionoideae</taxon>
        <taxon>50 kb inversion clade</taxon>
        <taxon>NPAAA clade</taxon>
        <taxon>Hologalegina</taxon>
        <taxon>IRL clade</taxon>
        <taxon>Cicereae</taxon>
        <taxon>Cicer</taxon>
    </lineage>
</organism>
<dbReference type="GO" id="GO:0140662">
    <property type="term" value="F:ATP-dependent protein folding chaperone"/>
    <property type="evidence" value="ECO:0007669"/>
    <property type="project" value="InterPro"/>
</dbReference>
<dbReference type="InterPro" id="IPR013126">
    <property type="entry name" value="Hsp_70_fam"/>
</dbReference>
<dbReference type="Gene3D" id="3.30.30.30">
    <property type="match status" value="1"/>
</dbReference>
<dbReference type="PaxDb" id="3827-XP_004508435.1"/>
<dbReference type="AlphaFoldDB" id="A0A1S2YQQ4"/>
<protein>
    <submittedName>
        <fullName evidence="5">Heat shock 70 kDa protein 8-like</fullName>
    </submittedName>
</protein>
<keyword evidence="2 3" id="KW-0067">ATP-binding</keyword>
<dbReference type="GO" id="GO:0005524">
    <property type="term" value="F:ATP binding"/>
    <property type="evidence" value="ECO:0007669"/>
    <property type="project" value="UniProtKB-KW"/>
</dbReference>
<dbReference type="RefSeq" id="XP_004508435.1">
    <property type="nucleotide sequence ID" value="XM_004508378.3"/>
</dbReference>
<accession>A0A1S2YQQ4</accession>
<dbReference type="SUPFAM" id="SSF53067">
    <property type="entry name" value="Actin-like ATPase domain"/>
    <property type="match status" value="2"/>
</dbReference>
<dbReference type="STRING" id="3827.A0A1S2YQQ4"/>
<evidence type="ECO:0000313" key="5">
    <source>
        <dbReference type="RefSeq" id="XP_004508435.1"/>
    </source>
</evidence>
<dbReference type="KEGG" id="cam:101489873"/>
<dbReference type="SUPFAM" id="SSF100920">
    <property type="entry name" value="Heat shock protein 70kD (HSP70), peptide-binding domain"/>
    <property type="match status" value="1"/>
</dbReference>